<organism evidence="1 3">
    <name type="scientific">Didymodactylos carnosus</name>
    <dbReference type="NCBI Taxonomy" id="1234261"/>
    <lineage>
        <taxon>Eukaryota</taxon>
        <taxon>Metazoa</taxon>
        <taxon>Spiralia</taxon>
        <taxon>Gnathifera</taxon>
        <taxon>Rotifera</taxon>
        <taxon>Eurotatoria</taxon>
        <taxon>Bdelloidea</taxon>
        <taxon>Philodinida</taxon>
        <taxon>Philodinidae</taxon>
        <taxon>Didymodactylos</taxon>
    </lineage>
</organism>
<keyword evidence="3" id="KW-1185">Reference proteome</keyword>
<gene>
    <name evidence="1" type="ORF">GPM918_LOCUS21978</name>
    <name evidence="2" type="ORF">SRO942_LOCUS21974</name>
</gene>
<comment type="caution">
    <text evidence="1">The sequence shown here is derived from an EMBL/GenBank/DDBJ whole genome shotgun (WGS) entry which is preliminary data.</text>
</comment>
<reference evidence="1" key="1">
    <citation type="submission" date="2021-02" db="EMBL/GenBank/DDBJ databases">
        <authorList>
            <person name="Nowell W R."/>
        </authorList>
    </citation>
    <scope>NUCLEOTIDE SEQUENCE</scope>
</reference>
<protein>
    <submittedName>
        <fullName evidence="1">Uncharacterized protein</fullName>
    </submittedName>
</protein>
<dbReference type="AlphaFoldDB" id="A0A814TY68"/>
<name>A0A814TY68_9BILA</name>
<dbReference type="Proteomes" id="UP000663829">
    <property type="component" value="Unassembled WGS sequence"/>
</dbReference>
<evidence type="ECO:0000313" key="3">
    <source>
        <dbReference type="Proteomes" id="UP000663829"/>
    </source>
</evidence>
<accession>A0A814TY68</accession>
<evidence type="ECO:0000313" key="1">
    <source>
        <dbReference type="EMBL" id="CAF1167015.1"/>
    </source>
</evidence>
<dbReference type="EMBL" id="CAJNOQ010007388">
    <property type="protein sequence ID" value="CAF1167015.1"/>
    <property type="molecule type" value="Genomic_DNA"/>
</dbReference>
<sequence length="96" mass="10534">MAVGWYRVVGLSGTQILNVQPPAMGYCGTTYPVYYSGTLPTYYGQIVSGTACFYDGSTYPCYFATTMSITNGGTYNVYYLPLAPGCNTYVIRYCTE</sequence>
<dbReference type="OrthoDB" id="5987694at2759"/>
<dbReference type="Proteomes" id="UP000681722">
    <property type="component" value="Unassembled WGS sequence"/>
</dbReference>
<proteinExistence type="predicted"/>
<dbReference type="EMBL" id="CAJOBC010007387">
    <property type="protein sequence ID" value="CAF3930584.1"/>
    <property type="molecule type" value="Genomic_DNA"/>
</dbReference>
<evidence type="ECO:0000313" key="2">
    <source>
        <dbReference type="EMBL" id="CAF3930584.1"/>
    </source>
</evidence>